<name>A0A9R1XJK3_LACSA</name>
<accession>A0A9R1XJK3</accession>
<protein>
    <recommendedName>
        <fullName evidence="3">Protein FAR1-RELATED SEQUENCE</fullName>
    </recommendedName>
</protein>
<organism evidence="1 2">
    <name type="scientific">Lactuca sativa</name>
    <name type="common">Garden lettuce</name>
    <dbReference type="NCBI Taxonomy" id="4236"/>
    <lineage>
        <taxon>Eukaryota</taxon>
        <taxon>Viridiplantae</taxon>
        <taxon>Streptophyta</taxon>
        <taxon>Embryophyta</taxon>
        <taxon>Tracheophyta</taxon>
        <taxon>Spermatophyta</taxon>
        <taxon>Magnoliopsida</taxon>
        <taxon>eudicotyledons</taxon>
        <taxon>Gunneridae</taxon>
        <taxon>Pentapetalae</taxon>
        <taxon>asterids</taxon>
        <taxon>campanulids</taxon>
        <taxon>Asterales</taxon>
        <taxon>Asteraceae</taxon>
        <taxon>Cichorioideae</taxon>
        <taxon>Cichorieae</taxon>
        <taxon>Lactucinae</taxon>
        <taxon>Lactuca</taxon>
    </lineage>
</organism>
<dbReference type="Proteomes" id="UP000235145">
    <property type="component" value="Unassembled WGS sequence"/>
</dbReference>
<evidence type="ECO:0000313" key="1">
    <source>
        <dbReference type="EMBL" id="KAJ0212239.1"/>
    </source>
</evidence>
<evidence type="ECO:0000313" key="2">
    <source>
        <dbReference type="Proteomes" id="UP000235145"/>
    </source>
</evidence>
<dbReference type="PANTHER" id="PTHR47718">
    <property type="entry name" value="OS01G0519700 PROTEIN"/>
    <property type="match status" value="1"/>
</dbReference>
<comment type="caution">
    <text evidence="1">The sequence shown here is derived from an EMBL/GenBank/DDBJ whole genome shotgun (WGS) entry which is preliminary data.</text>
</comment>
<gene>
    <name evidence="1" type="ORF">LSAT_V11C400183240</name>
</gene>
<reference evidence="1 2" key="1">
    <citation type="journal article" date="2017" name="Nat. Commun.">
        <title>Genome assembly with in vitro proximity ligation data and whole-genome triplication in lettuce.</title>
        <authorList>
            <person name="Reyes-Chin-Wo S."/>
            <person name="Wang Z."/>
            <person name="Yang X."/>
            <person name="Kozik A."/>
            <person name="Arikit S."/>
            <person name="Song C."/>
            <person name="Xia L."/>
            <person name="Froenicke L."/>
            <person name="Lavelle D.O."/>
            <person name="Truco M.J."/>
            <person name="Xia R."/>
            <person name="Zhu S."/>
            <person name="Xu C."/>
            <person name="Xu H."/>
            <person name="Xu X."/>
            <person name="Cox K."/>
            <person name="Korf I."/>
            <person name="Meyers B.C."/>
            <person name="Michelmore R.W."/>
        </authorList>
    </citation>
    <scope>NUCLEOTIDE SEQUENCE [LARGE SCALE GENOMIC DNA]</scope>
    <source>
        <strain evidence="2">cv. Salinas</strain>
        <tissue evidence="1">Seedlings</tissue>
    </source>
</reference>
<keyword evidence="2" id="KW-1185">Reference proteome</keyword>
<sequence length="417" mass="48545">MEGCCGILKPIKKHIDCIRDFRVWLRFKVGWFPISRIGCKIPCCQDDGKETNVPTLSFEFRVVQKRLNALFWADETAKYNYNAFGDVVSLDSTFSMNKSGSSFKQRCKRSSSDITSQLATNSDFQKHFHSIIWNSKLEPHYFKTAWDSCLDEFKISNNKGMKEMYGLQRPWIPAFFKHIPMSSFMRTTSLSEGQNWSFQNTTLPGSYLLMCMITFDGLMERQRHNQLINDLNTATTFPRFITPSPNELHASKVYTRKIFYQVQKEISDSKNTCFQMSVTSCNGVDTIIVLEKQKNRRSRQPTNPVVDDKLEEYHHDCLIKDTEYTVTHSTTDGSFKCSCMHFEHVGYLCSIEQILEQYILRHWRRDWHFSNSLVDSNSNMTAIDIFSTVDRCVSFLSHDSAKLKSYLEDLNKLKKKS</sequence>
<proteinExistence type="predicted"/>
<dbReference type="AlphaFoldDB" id="A0A9R1XJK3"/>
<evidence type="ECO:0008006" key="3">
    <source>
        <dbReference type="Google" id="ProtNLM"/>
    </source>
</evidence>
<dbReference type="PANTHER" id="PTHR47718:SF12">
    <property type="entry name" value="PROTEIN FAR1-RELATED SEQUENCE"/>
    <property type="match status" value="1"/>
</dbReference>
<dbReference type="EMBL" id="NBSK02000004">
    <property type="protein sequence ID" value="KAJ0212239.1"/>
    <property type="molecule type" value="Genomic_DNA"/>
</dbReference>